<dbReference type="FunFam" id="3.40.50.300:FF:000285">
    <property type="entry name" value="Sporulation initiation inhibitor Soj"/>
    <property type="match status" value="1"/>
</dbReference>
<feature type="compositionally biased region" description="Basic and acidic residues" evidence="1">
    <location>
        <begin position="284"/>
        <end position="297"/>
    </location>
</feature>
<name>I4EJI3_9BACT</name>
<dbReference type="Pfam" id="PF13614">
    <property type="entry name" value="AAA_31"/>
    <property type="match status" value="1"/>
</dbReference>
<protein>
    <submittedName>
        <fullName evidence="3">Chromosome partitioning protein transcriptional regulator</fullName>
    </submittedName>
</protein>
<sequence length="306" mass="32501">MARTLALANQKGGVGKTTTAVNIAAYLAQAGHDTLLIDLDPQGNTTSSLGVDKHGVQHSSYDVLIDGRAVTECWMTGVRPHLDLLPSNPGLAGAEVELIGLRRREYRLRDALESAADVHQVIIIDCPPSLGLLTVNALAAAGDVVIPIQCEYLALEGLMQLINTIDLIKRRLNPSLNLLGVVMTMFDARTRLSSQVAQDVQRFFPSRTFQTVIPRAVRLAEAPSYGQSIFEYDPSSRAARAYGSLGDELAGRLGLATPEHGQVISGIGLAAPGVEPVPTTGKPDAGDHHPADPRIDAESLAQGHTG</sequence>
<dbReference type="AlphaFoldDB" id="I4EJI3"/>
<dbReference type="EMBL" id="CAGS01000341">
    <property type="protein sequence ID" value="CCF84845.1"/>
    <property type="molecule type" value="Genomic_DNA"/>
</dbReference>
<dbReference type="SUPFAM" id="SSF52540">
    <property type="entry name" value="P-loop containing nucleoside triphosphate hydrolases"/>
    <property type="match status" value="1"/>
</dbReference>
<proteinExistence type="predicted"/>
<dbReference type="PANTHER" id="PTHR13696">
    <property type="entry name" value="P-LOOP CONTAINING NUCLEOSIDE TRIPHOSPHATE HYDROLASE"/>
    <property type="match status" value="1"/>
</dbReference>
<dbReference type="PANTHER" id="PTHR13696:SF52">
    <property type="entry name" value="PARA FAMILY PROTEIN CT_582"/>
    <property type="match status" value="1"/>
</dbReference>
<dbReference type="Gene3D" id="3.40.50.300">
    <property type="entry name" value="P-loop containing nucleotide triphosphate hydrolases"/>
    <property type="match status" value="1"/>
</dbReference>
<evidence type="ECO:0000313" key="3">
    <source>
        <dbReference type="EMBL" id="CCF84845.1"/>
    </source>
</evidence>
<dbReference type="OrthoDB" id="9815116at2"/>
<feature type="domain" description="AAA" evidence="2">
    <location>
        <begin position="3"/>
        <end position="177"/>
    </location>
</feature>
<gene>
    <name evidence="3" type="primary">parA</name>
    <name evidence="3" type="ORF">NITHO_4050002</name>
</gene>
<evidence type="ECO:0000313" key="4">
    <source>
        <dbReference type="Proteomes" id="UP000004221"/>
    </source>
</evidence>
<comment type="caution">
    <text evidence="3">The sequence shown here is derived from an EMBL/GenBank/DDBJ whole genome shotgun (WGS) entry which is preliminary data.</text>
</comment>
<organism evidence="3 4">
    <name type="scientific">Nitrolancea hollandica Lb</name>
    <dbReference type="NCBI Taxonomy" id="1129897"/>
    <lineage>
        <taxon>Bacteria</taxon>
        <taxon>Pseudomonadati</taxon>
        <taxon>Thermomicrobiota</taxon>
        <taxon>Thermomicrobia</taxon>
        <taxon>Sphaerobacterales</taxon>
        <taxon>Sphaerobacterineae</taxon>
        <taxon>Sphaerobacteraceae</taxon>
        <taxon>Nitrolancea</taxon>
    </lineage>
</organism>
<dbReference type="InterPro" id="IPR050678">
    <property type="entry name" value="DNA_Partitioning_ATPase"/>
</dbReference>
<evidence type="ECO:0000256" key="1">
    <source>
        <dbReference type="SAM" id="MobiDB-lite"/>
    </source>
</evidence>
<evidence type="ECO:0000259" key="2">
    <source>
        <dbReference type="Pfam" id="PF13614"/>
    </source>
</evidence>
<dbReference type="InterPro" id="IPR027417">
    <property type="entry name" value="P-loop_NTPase"/>
</dbReference>
<dbReference type="Proteomes" id="UP000004221">
    <property type="component" value="Unassembled WGS sequence"/>
</dbReference>
<accession>I4EJI3</accession>
<keyword evidence="4" id="KW-1185">Reference proteome</keyword>
<dbReference type="InterPro" id="IPR025669">
    <property type="entry name" value="AAA_dom"/>
</dbReference>
<dbReference type="CDD" id="cd02042">
    <property type="entry name" value="ParAB_family"/>
    <property type="match status" value="1"/>
</dbReference>
<feature type="region of interest" description="Disordered" evidence="1">
    <location>
        <begin position="274"/>
        <end position="306"/>
    </location>
</feature>
<reference evidence="3 4" key="1">
    <citation type="journal article" date="2012" name="ISME J.">
        <title>Nitrification expanded: discovery, physiology and genomics of a nitrite-oxidizing bacterium from the phylum Chloroflexi.</title>
        <authorList>
            <person name="Sorokin D.Y."/>
            <person name="Lucker S."/>
            <person name="Vejmelkova D."/>
            <person name="Kostrikina N.A."/>
            <person name="Kleerebezem R."/>
            <person name="Rijpstra W.I."/>
            <person name="Damste J.S."/>
            <person name="Le Paslier D."/>
            <person name="Muyzer G."/>
            <person name="Wagner M."/>
            <person name="van Loosdrecht M.C."/>
            <person name="Daims H."/>
        </authorList>
    </citation>
    <scope>NUCLEOTIDE SEQUENCE [LARGE SCALE GENOMIC DNA]</scope>
    <source>
        <strain evidence="4">none</strain>
    </source>
</reference>